<comment type="similarity">
    <text evidence="1">Belongs to the universal ribosomal protein uL16 family.</text>
</comment>
<dbReference type="PROSITE" id="PS01257">
    <property type="entry name" value="RIBOSOMAL_L10E"/>
    <property type="match status" value="1"/>
</dbReference>
<dbReference type="PIRSF" id="PIRSF005590">
    <property type="entry name" value="Ribosomal_L10"/>
    <property type="match status" value="1"/>
</dbReference>
<dbReference type="Proteomes" id="UP000034350">
    <property type="component" value="Unassembled WGS sequence"/>
</dbReference>
<evidence type="ECO:0000313" key="4">
    <source>
        <dbReference type="EMBL" id="KKO75322.1"/>
    </source>
</evidence>
<name>A0A0F9YRU4_9MICR</name>
<dbReference type="InterPro" id="IPR018255">
    <property type="entry name" value="Ribosomal_uL16_CS_euk_arc"/>
</dbReference>
<reference evidence="4 5" key="1">
    <citation type="journal article" date="2015" name="Environ. Microbiol.">
        <title>Genome analyses suggest the presence of polyploidy and recent human-driven expansions in eight global populations of the honeybee pathogen Nosema ceranae.</title>
        <authorList>
            <person name="Pelin A."/>
            <person name="Selman M."/>
            <person name="Aris-Brosou S."/>
            <person name="Farinelli L."/>
            <person name="Corradi N."/>
        </authorList>
    </citation>
    <scope>NUCLEOTIDE SEQUENCE [LARGE SCALE GENOMIC DNA]</scope>
    <source>
        <strain evidence="4 5">PA08 1199</strain>
    </source>
</reference>
<keyword evidence="3" id="KW-0687">Ribonucleoprotein</keyword>
<dbReference type="GO" id="GO:1990904">
    <property type="term" value="C:ribonucleoprotein complex"/>
    <property type="evidence" value="ECO:0007669"/>
    <property type="project" value="UniProtKB-KW"/>
</dbReference>
<dbReference type="InterPro" id="IPR036920">
    <property type="entry name" value="Ribosomal_uL16_sf"/>
</dbReference>
<dbReference type="InterPro" id="IPR016180">
    <property type="entry name" value="Ribosomal_uL16_dom"/>
</dbReference>
<dbReference type="VEuPathDB" id="MicrosporidiaDB:NCER_102525"/>
<evidence type="ECO:0000256" key="2">
    <source>
        <dbReference type="ARBA" id="ARBA00022980"/>
    </source>
</evidence>
<dbReference type="OrthoDB" id="10258869at2759"/>
<dbReference type="GO" id="GO:0005840">
    <property type="term" value="C:ribosome"/>
    <property type="evidence" value="ECO:0007669"/>
    <property type="project" value="UniProtKB-KW"/>
</dbReference>
<dbReference type="Gene3D" id="3.90.1170.10">
    <property type="entry name" value="Ribosomal protein L10e/L16"/>
    <property type="match status" value="1"/>
</dbReference>
<accession>A0A0F9YRU4</accession>
<proteinExistence type="inferred from homology"/>
<dbReference type="InterPro" id="IPR001197">
    <property type="entry name" value="Ribosomal_uL16_euk_arch"/>
</dbReference>
<dbReference type="GO" id="GO:0006412">
    <property type="term" value="P:translation"/>
    <property type="evidence" value="ECO:0007669"/>
    <property type="project" value="InterPro"/>
</dbReference>
<dbReference type="SUPFAM" id="SSF54686">
    <property type="entry name" value="Ribosomal protein L16p/L10e"/>
    <property type="match status" value="1"/>
</dbReference>
<gene>
    <name evidence="4" type="ORF">AAJ76_2400021585</name>
</gene>
<comment type="caution">
    <text evidence="4">The sequence shown here is derived from an EMBL/GenBank/DDBJ whole genome shotgun (WGS) entry which is preliminary data.</text>
</comment>
<dbReference type="CDD" id="cd01433">
    <property type="entry name" value="Ribosomal_L16_L10e"/>
    <property type="match status" value="1"/>
</dbReference>
<dbReference type="FunFam" id="3.90.1170.10:FF:000002">
    <property type="entry name" value="60S ribosomal protein L10"/>
    <property type="match status" value="1"/>
</dbReference>
<dbReference type="RefSeq" id="XP_024331064.1">
    <property type="nucleotide sequence ID" value="XM_024474747.1"/>
</dbReference>
<dbReference type="NCBIfam" id="NF003239">
    <property type="entry name" value="PRK04199.1-4"/>
    <property type="match status" value="1"/>
</dbReference>
<keyword evidence="2 4" id="KW-0689">Ribosomal protein</keyword>
<keyword evidence="5" id="KW-1185">Reference proteome</keyword>
<sequence length="218" mass="24973">MARRPGRCYRYLSKKAYHKSRFCKSVPDLKIKIWDSGRRKAEVLDFPACINLVSHARENISEQALDAARIAAHHYMVKTAGRDNFHLRVNVYPFHVLRINKMLSCAGADRLQTGMRQSFGKPEGRVARIFFDQVVMSIRTKKGNEAAAVEALRRSKHKFPGRYEVQVSSKFGFTGIQTDEFNRLREQGCLLANGNTVAVLKEKGPISEYMKKLQRQLQ</sequence>
<dbReference type="PANTHER" id="PTHR11726">
    <property type="entry name" value="60S RIBOSOMAL PROTEIN L10"/>
    <property type="match status" value="1"/>
</dbReference>
<dbReference type="EMBL" id="JPQZ01000024">
    <property type="protein sequence ID" value="KKO75322.1"/>
    <property type="molecule type" value="Genomic_DNA"/>
</dbReference>
<dbReference type="GO" id="GO:0003735">
    <property type="term" value="F:structural constituent of ribosome"/>
    <property type="evidence" value="ECO:0007669"/>
    <property type="project" value="InterPro"/>
</dbReference>
<organism evidence="4 5">
    <name type="scientific">Vairimorpha ceranae</name>
    <dbReference type="NCBI Taxonomy" id="40302"/>
    <lineage>
        <taxon>Eukaryota</taxon>
        <taxon>Fungi</taxon>
        <taxon>Fungi incertae sedis</taxon>
        <taxon>Microsporidia</taxon>
        <taxon>Nosematidae</taxon>
        <taxon>Vairimorpha</taxon>
    </lineage>
</organism>
<protein>
    <submittedName>
        <fullName evidence="4">60s ribosomal protein l10</fullName>
    </submittedName>
</protein>
<dbReference type="Pfam" id="PF00252">
    <property type="entry name" value="Ribosomal_L16"/>
    <property type="match status" value="1"/>
</dbReference>
<dbReference type="VEuPathDB" id="MicrosporidiaDB:G9O61_00g022160"/>
<evidence type="ECO:0000256" key="1">
    <source>
        <dbReference type="ARBA" id="ARBA00008931"/>
    </source>
</evidence>
<evidence type="ECO:0000313" key="5">
    <source>
        <dbReference type="Proteomes" id="UP000034350"/>
    </source>
</evidence>
<dbReference type="InterPro" id="IPR047873">
    <property type="entry name" value="Ribosomal_uL16"/>
</dbReference>
<dbReference type="VEuPathDB" id="MicrosporidiaDB:AAJ76_2400021585"/>
<dbReference type="GeneID" id="36319674"/>
<dbReference type="AlphaFoldDB" id="A0A0F9YRU4"/>
<evidence type="ECO:0000256" key="3">
    <source>
        <dbReference type="ARBA" id="ARBA00023274"/>
    </source>
</evidence>